<feature type="compositionally biased region" description="Basic and acidic residues" evidence="1">
    <location>
        <begin position="200"/>
        <end position="211"/>
    </location>
</feature>
<dbReference type="Proteomes" id="UP001590951">
    <property type="component" value="Unassembled WGS sequence"/>
</dbReference>
<feature type="region of interest" description="Disordered" evidence="1">
    <location>
        <begin position="195"/>
        <end position="241"/>
    </location>
</feature>
<feature type="compositionally biased region" description="Basic residues" evidence="1">
    <location>
        <begin position="214"/>
        <end position="229"/>
    </location>
</feature>
<comment type="caution">
    <text evidence="2">The sequence shown here is derived from an EMBL/GenBank/DDBJ whole genome shotgun (WGS) entry which is preliminary data.</text>
</comment>
<protein>
    <submittedName>
        <fullName evidence="2">Uncharacterized protein</fullName>
    </submittedName>
</protein>
<keyword evidence="3" id="KW-1185">Reference proteome</keyword>
<feature type="region of interest" description="Disordered" evidence="1">
    <location>
        <begin position="58"/>
        <end position="111"/>
    </location>
</feature>
<accession>A0ABR4BGB6</accession>
<evidence type="ECO:0000256" key="1">
    <source>
        <dbReference type="SAM" id="MobiDB-lite"/>
    </source>
</evidence>
<proteinExistence type="predicted"/>
<name>A0ABR4BGB6_9LECA</name>
<evidence type="ECO:0000313" key="3">
    <source>
        <dbReference type="Proteomes" id="UP001590951"/>
    </source>
</evidence>
<evidence type="ECO:0000313" key="2">
    <source>
        <dbReference type="EMBL" id="KAL2056785.1"/>
    </source>
</evidence>
<gene>
    <name evidence="2" type="ORF">ABVK25_003180</name>
</gene>
<organism evidence="2 3">
    <name type="scientific">Lepraria finkii</name>
    <dbReference type="NCBI Taxonomy" id="1340010"/>
    <lineage>
        <taxon>Eukaryota</taxon>
        <taxon>Fungi</taxon>
        <taxon>Dikarya</taxon>
        <taxon>Ascomycota</taxon>
        <taxon>Pezizomycotina</taxon>
        <taxon>Lecanoromycetes</taxon>
        <taxon>OSLEUM clade</taxon>
        <taxon>Lecanoromycetidae</taxon>
        <taxon>Lecanorales</taxon>
        <taxon>Lecanorineae</taxon>
        <taxon>Stereocaulaceae</taxon>
        <taxon>Lepraria</taxon>
    </lineage>
</organism>
<sequence length="584" mass="63638">MALIGEQSSSKGCGTSSMAPGWASYFSSATGPKNNPNPSASVSSASLFEYLKGHATFESDESDEDAVFSSAPGDKNASTRGPPGAWPSNKTKKPYTPPSSSDGEYTDDDDVSSAAKMKHFTYPMPDMELIGELLGHIERSPPALGARELLMEQYATYGWFEAAGDLAQEVLELDPMNGAAKTCLDHLLGTAACKRKGKGKEREYTKKERQTKANGKRKSKTGKGGRRRTQAGGAATWQPTLTPIASPKSALRELEEGYKAMLENAKLLHREAKLLHDLKGMRALDREGHILDLAALAQGKVNSVIRPKKLGSVKTIAKAMMMQNTGGSEARIDIAFKDLEEMMRWLRRSDEGKAAISDDRDALRDALVKRVRALKGLLPSDLQVLADKAMMHAEHELLQRTYINTETMYGDEVSDIPRENFFVSEDGYAWDMEELAQAITSGGGVMRNPLSKLMFTPADVGHIVQHPQGKGLAALQVAQSKLKKGVRPKTIDELDKLAKVLLEDQTEDQAPSRHAVDAFAAYLATLPRAEQKAIDGLRVPAKDSHTGMEFDTTIGEAVKDAQGNRVCSHKIGDFLSQAAKHLRK</sequence>
<dbReference type="EMBL" id="JBHFEH010000007">
    <property type="protein sequence ID" value="KAL2056785.1"/>
    <property type="molecule type" value="Genomic_DNA"/>
</dbReference>
<reference evidence="2 3" key="1">
    <citation type="submission" date="2024-09" db="EMBL/GenBank/DDBJ databases">
        <title>Rethinking Asexuality: The Enigmatic Case of Functional Sexual Genes in Lepraria (Stereocaulaceae).</title>
        <authorList>
            <person name="Doellman M."/>
            <person name="Sun Y."/>
            <person name="Barcenas-Pena A."/>
            <person name="Lumbsch H.T."/>
            <person name="Grewe F."/>
        </authorList>
    </citation>
    <scope>NUCLEOTIDE SEQUENCE [LARGE SCALE GENOMIC DNA]</scope>
    <source>
        <strain evidence="2 3">Grewe 0041</strain>
    </source>
</reference>